<evidence type="ECO:0000256" key="9">
    <source>
        <dbReference type="ARBA" id="ARBA00022777"/>
    </source>
</evidence>
<dbReference type="InterPro" id="IPR015864">
    <property type="entry name" value="FAD_synthase"/>
</dbReference>
<dbReference type="UniPathway" id="UPA00277">
    <property type="reaction ID" value="UER00407"/>
</dbReference>
<dbReference type="GO" id="GO:0006747">
    <property type="term" value="P:FAD biosynthetic process"/>
    <property type="evidence" value="ECO:0007669"/>
    <property type="project" value="UniProtKB-UniRule"/>
</dbReference>
<accession>A0A3S2US73</accession>
<evidence type="ECO:0000256" key="3">
    <source>
        <dbReference type="ARBA" id="ARBA00005201"/>
    </source>
</evidence>
<dbReference type="NCBIfam" id="TIGR00083">
    <property type="entry name" value="ribF"/>
    <property type="match status" value="1"/>
</dbReference>
<dbReference type="SMART" id="SM00904">
    <property type="entry name" value="Flavokinase"/>
    <property type="match status" value="1"/>
</dbReference>
<keyword evidence="12" id="KW-0511">Multifunctional enzyme</keyword>
<dbReference type="GO" id="GO:0005524">
    <property type="term" value="F:ATP binding"/>
    <property type="evidence" value="ECO:0007669"/>
    <property type="project" value="UniProtKB-UniRule"/>
</dbReference>
<gene>
    <name evidence="17" type="ORF">ENE75_02950</name>
</gene>
<dbReference type="GO" id="GO:0009231">
    <property type="term" value="P:riboflavin biosynthetic process"/>
    <property type="evidence" value="ECO:0007669"/>
    <property type="project" value="InterPro"/>
</dbReference>
<dbReference type="GO" id="GO:0009398">
    <property type="term" value="P:FMN biosynthetic process"/>
    <property type="evidence" value="ECO:0007669"/>
    <property type="project" value="UniProtKB-UniRule"/>
</dbReference>
<keyword evidence="4 15" id="KW-0285">Flavoprotein</keyword>
<dbReference type="UniPathway" id="UPA00276">
    <property type="reaction ID" value="UER00406"/>
</dbReference>
<evidence type="ECO:0000256" key="6">
    <source>
        <dbReference type="ARBA" id="ARBA00022679"/>
    </source>
</evidence>
<protein>
    <recommendedName>
        <fullName evidence="15">Riboflavin biosynthesis protein</fullName>
    </recommendedName>
    <domain>
        <recommendedName>
            <fullName evidence="15">Riboflavin kinase</fullName>
            <ecNumber evidence="15">2.7.1.26</ecNumber>
        </recommendedName>
        <alternativeName>
            <fullName evidence="15">Flavokinase</fullName>
        </alternativeName>
    </domain>
    <domain>
        <recommendedName>
            <fullName evidence="15">FMN adenylyltransferase</fullName>
            <ecNumber evidence="15">2.7.7.2</ecNumber>
        </recommendedName>
        <alternativeName>
            <fullName evidence="15">FAD pyrophosphorylase</fullName>
        </alternativeName>
        <alternativeName>
            <fullName evidence="15">FAD synthase</fullName>
        </alternativeName>
    </domain>
</protein>
<comment type="pathway">
    <text evidence="3 15">Cofactor biosynthesis; FMN biosynthesis; FMN from riboflavin (ATP route): step 1/1.</text>
</comment>
<dbReference type="RefSeq" id="WP_128195450.1">
    <property type="nucleotide sequence ID" value="NZ_SACT01000001.1"/>
</dbReference>
<dbReference type="InterPro" id="IPR023468">
    <property type="entry name" value="Riboflavin_kinase"/>
</dbReference>
<dbReference type="Pfam" id="PF06574">
    <property type="entry name" value="FAD_syn"/>
    <property type="match status" value="1"/>
</dbReference>
<dbReference type="SUPFAM" id="SSF82114">
    <property type="entry name" value="Riboflavin kinase-like"/>
    <property type="match status" value="1"/>
</dbReference>
<evidence type="ECO:0000256" key="13">
    <source>
        <dbReference type="ARBA" id="ARBA00047880"/>
    </source>
</evidence>
<evidence type="ECO:0000313" key="18">
    <source>
        <dbReference type="Proteomes" id="UP000288178"/>
    </source>
</evidence>
<keyword evidence="5 15" id="KW-0288">FMN</keyword>
<evidence type="ECO:0000259" key="16">
    <source>
        <dbReference type="SMART" id="SM00904"/>
    </source>
</evidence>
<evidence type="ECO:0000256" key="1">
    <source>
        <dbReference type="ARBA" id="ARBA00002121"/>
    </source>
</evidence>
<sequence length="322" mass="34644">MKILHGPGTAPGPCALTIGSFDGVHRGHQAMLALLASEARHRGLPPAVLTFEPHPRDFFAARAGTPDAAPRRIGTLRDKLAELARCGVAQVMVMRFDAALAALSPQAFIDEVLCRRLDARYVLVGDDFRFGARRAGDYALLDAEGARRGFDVARMQSYEVHGLRVSSSAVREALAAGDMARAADLLGRPYALSGRVLHGRKLGRELGFRTLNQRFGHPRPAAMGIFVSQVRGLAAHPLPAVSSLGVRPAVEDAGRVLLETHVLDWPSGLANEAGYGHCVTVDLLHKLHDERPYPSLDALQAGIAADVQAARDWFAARRPMPG</sequence>
<dbReference type="CDD" id="cd02064">
    <property type="entry name" value="FAD_synthetase_N"/>
    <property type="match status" value="1"/>
</dbReference>
<dbReference type="NCBIfam" id="NF004159">
    <property type="entry name" value="PRK05627.1-2"/>
    <property type="match status" value="1"/>
</dbReference>
<comment type="pathway">
    <text evidence="2 15">Cofactor biosynthesis; FAD biosynthesis; FAD from FMN: step 1/1.</text>
</comment>
<dbReference type="OrthoDB" id="9803667at2"/>
<dbReference type="EMBL" id="SACT01000001">
    <property type="protein sequence ID" value="RVT53860.1"/>
    <property type="molecule type" value="Genomic_DNA"/>
</dbReference>
<dbReference type="PANTHER" id="PTHR22749">
    <property type="entry name" value="RIBOFLAVIN KINASE/FMN ADENYLYLTRANSFERASE"/>
    <property type="match status" value="1"/>
</dbReference>
<keyword evidence="9 15" id="KW-0418">Kinase</keyword>
<dbReference type="InterPro" id="IPR002606">
    <property type="entry name" value="Riboflavin_kinase_bac"/>
</dbReference>
<comment type="similarity">
    <text evidence="15">Belongs to the ribF family.</text>
</comment>
<evidence type="ECO:0000256" key="2">
    <source>
        <dbReference type="ARBA" id="ARBA00004726"/>
    </source>
</evidence>
<organism evidence="17 18">
    <name type="scientific">Rubrivivax albus</name>
    <dbReference type="NCBI Taxonomy" id="2499835"/>
    <lineage>
        <taxon>Bacteria</taxon>
        <taxon>Pseudomonadati</taxon>
        <taxon>Pseudomonadota</taxon>
        <taxon>Betaproteobacteria</taxon>
        <taxon>Burkholderiales</taxon>
        <taxon>Sphaerotilaceae</taxon>
        <taxon>Rubrivivax</taxon>
    </lineage>
</organism>
<comment type="catalytic activity">
    <reaction evidence="14 15">
        <text>FMN + ATP + H(+) = FAD + diphosphate</text>
        <dbReference type="Rhea" id="RHEA:17237"/>
        <dbReference type="ChEBI" id="CHEBI:15378"/>
        <dbReference type="ChEBI" id="CHEBI:30616"/>
        <dbReference type="ChEBI" id="CHEBI:33019"/>
        <dbReference type="ChEBI" id="CHEBI:57692"/>
        <dbReference type="ChEBI" id="CHEBI:58210"/>
        <dbReference type="EC" id="2.7.7.2"/>
    </reaction>
</comment>
<evidence type="ECO:0000256" key="7">
    <source>
        <dbReference type="ARBA" id="ARBA00022695"/>
    </source>
</evidence>
<evidence type="ECO:0000256" key="8">
    <source>
        <dbReference type="ARBA" id="ARBA00022741"/>
    </source>
</evidence>
<reference evidence="17 18" key="1">
    <citation type="submission" date="2019-01" db="EMBL/GenBank/DDBJ databases">
        <authorList>
            <person name="Chen W.-M."/>
        </authorList>
    </citation>
    <scope>NUCLEOTIDE SEQUENCE [LARGE SCALE GENOMIC DNA]</scope>
    <source>
        <strain evidence="17 18">ICH-3</strain>
    </source>
</reference>
<comment type="function">
    <text evidence="1">Catalyzes the phosphorylation of riboflavin to FMN followed by the adenylation of FMN to FAD.</text>
</comment>
<dbReference type="InterPro" id="IPR023465">
    <property type="entry name" value="Riboflavin_kinase_dom_sf"/>
</dbReference>
<keyword evidence="6 15" id="KW-0808">Transferase</keyword>
<evidence type="ECO:0000256" key="10">
    <source>
        <dbReference type="ARBA" id="ARBA00022827"/>
    </source>
</evidence>
<keyword evidence="11 15" id="KW-0067">ATP-binding</keyword>
<dbReference type="PANTHER" id="PTHR22749:SF6">
    <property type="entry name" value="RIBOFLAVIN KINASE"/>
    <property type="match status" value="1"/>
</dbReference>
<dbReference type="Gene3D" id="3.40.50.620">
    <property type="entry name" value="HUPs"/>
    <property type="match status" value="1"/>
</dbReference>
<feature type="domain" description="Riboflavin kinase" evidence="16">
    <location>
        <begin position="185"/>
        <end position="315"/>
    </location>
</feature>
<evidence type="ECO:0000256" key="5">
    <source>
        <dbReference type="ARBA" id="ARBA00022643"/>
    </source>
</evidence>
<dbReference type="EC" id="2.7.1.26" evidence="15"/>
<evidence type="ECO:0000256" key="12">
    <source>
        <dbReference type="ARBA" id="ARBA00023268"/>
    </source>
</evidence>
<keyword evidence="18" id="KW-1185">Reference proteome</keyword>
<evidence type="ECO:0000313" key="17">
    <source>
        <dbReference type="EMBL" id="RVT53860.1"/>
    </source>
</evidence>
<keyword evidence="7 15" id="KW-0548">Nucleotidyltransferase</keyword>
<dbReference type="SUPFAM" id="SSF52374">
    <property type="entry name" value="Nucleotidylyl transferase"/>
    <property type="match status" value="1"/>
</dbReference>
<name>A0A3S2US73_9BURK</name>
<keyword evidence="8 15" id="KW-0547">Nucleotide-binding</keyword>
<dbReference type="AlphaFoldDB" id="A0A3S2US73"/>
<dbReference type="Pfam" id="PF01687">
    <property type="entry name" value="Flavokinase"/>
    <property type="match status" value="1"/>
</dbReference>
<dbReference type="Gene3D" id="2.40.30.30">
    <property type="entry name" value="Riboflavin kinase-like"/>
    <property type="match status" value="1"/>
</dbReference>
<proteinExistence type="inferred from homology"/>
<comment type="caution">
    <text evidence="17">The sequence shown here is derived from an EMBL/GenBank/DDBJ whole genome shotgun (WGS) entry which is preliminary data.</text>
</comment>
<dbReference type="GO" id="GO:0008531">
    <property type="term" value="F:riboflavin kinase activity"/>
    <property type="evidence" value="ECO:0007669"/>
    <property type="project" value="UniProtKB-UniRule"/>
</dbReference>
<dbReference type="PIRSF" id="PIRSF004491">
    <property type="entry name" value="FAD_Synth"/>
    <property type="match status" value="1"/>
</dbReference>
<evidence type="ECO:0000256" key="14">
    <source>
        <dbReference type="ARBA" id="ARBA00049494"/>
    </source>
</evidence>
<dbReference type="GO" id="GO:0003919">
    <property type="term" value="F:FMN adenylyltransferase activity"/>
    <property type="evidence" value="ECO:0007669"/>
    <property type="project" value="UniProtKB-UniRule"/>
</dbReference>
<dbReference type="NCBIfam" id="NF004163">
    <property type="entry name" value="PRK05627.1-6"/>
    <property type="match status" value="1"/>
</dbReference>
<evidence type="ECO:0000256" key="11">
    <source>
        <dbReference type="ARBA" id="ARBA00022840"/>
    </source>
</evidence>
<evidence type="ECO:0000256" key="4">
    <source>
        <dbReference type="ARBA" id="ARBA00022630"/>
    </source>
</evidence>
<comment type="catalytic activity">
    <reaction evidence="13 15">
        <text>riboflavin + ATP = FMN + ADP + H(+)</text>
        <dbReference type="Rhea" id="RHEA:14357"/>
        <dbReference type="ChEBI" id="CHEBI:15378"/>
        <dbReference type="ChEBI" id="CHEBI:30616"/>
        <dbReference type="ChEBI" id="CHEBI:57986"/>
        <dbReference type="ChEBI" id="CHEBI:58210"/>
        <dbReference type="ChEBI" id="CHEBI:456216"/>
        <dbReference type="EC" id="2.7.1.26"/>
    </reaction>
</comment>
<evidence type="ECO:0000256" key="15">
    <source>
        <dbReference type="PIRNR" id="PIRNR004491"/>
    </source>
</evidence>
<dbReference type="FunFam" id="3.40.50.620:FF:000021">
    <property type="entry name" value="Riboflavin biosynthesis protein"/>
    <property type="match status" value="1"/>
</dbReference>
<dbReference type="EC" id="2.7.7.2" evidence="15"/>
<dbReference type="InterPro" id="IPR015865">
    <property type="entry name" value="Riboflavin_kinase_bac/euk"/>
</dbReference>
<dbReference type="InterPro" id="IPR014729">
    <property type="entry name" value="Rossmann-like_a/b/a_fold"/>
</dbReference>
<dbReference type="Proteomes" id="UP000288178">
    <property type="component" value="Unassembled WGS sequence"/>
</dbReference>
<keyword evidence="10 15" id="KW-0274">FAD</keyword>